<evidence type="ECO:0000256" key="4">
    <source>
        <dbReference type="SAM" id="MobiDB-lite"/>
    </source>
</evidence>
<keyword evidence="2" id="KW-0488">Methylation</keyword>
<evidence type="ECO:0000256" key="3">
    <source>
        <dbReference type="RuleBase" id="RU000389"/>
    </source>
</evidence>
<evidence type="ECO:0000256" key="5">
    <source>
        <dbReference type="SAM" id="Phobius"/>
    </source>
</evidence>
<organism evidence="6 7">
    <name type="scientific">Cupriavidus pauculus</name>
    <dbReference type="NCBI Taxonomy" id="82633"/>
    <lineage>
        <taxon>Bacteria</taxon>
        <taxon>Pseudomonadati</taxon>
        <taxon>Pseudomonadota</taxon>
        <taxon>Betaproteobacteria</taxon>
        <taxon>Burkholderiales</taxon>
        <taxon>Burkholderiaceae</taxon>
        <taxon>Cupriavidus</taxon>
    </lineage>
</organism>
<proteinExistence type="inferred from homology"/>
<dbReference type="PANTHER" id="PTHR30093:SF34">
    <property type="entry name" value="PREPILIN PEPTIDASE-DEPENDENT PROTEIN D"/>
    <property type="match status" value="1"/>
</dbReference>
<dbReference type="Gene3D" id="3.30.700.10">
    <property type="entry name" value="Glycoprotein, Type 4 Pilin"/>
    <property type="match status" value="1"/>
</dbReference>
<dbReference type="InterPro" id="IPR012902">
    <property type="entry name" value="N_methyl_site"/>
</dbReference>
<keyword evidence="5" id="KW-0812">Transmembrane</keyword>
<dbReference type="SUPFAM" id="SSF54523">
    <property type="entry name" value="Pili subunits"/>
    <property type="match status" value="1"/>
</dbReference>
<reference evidence="7" key="1">
    <citation type="submission" date="2018-11" db="EMBL/GenBank/DDBJ databases">
        <title>FDA dAtabase for Regulatory Grade micrObial Sequences (FDA-ARGOS): Supporting development and validation of Infectious Disease Dx tests.</title>
        <authorList>
            <person name="Goldberg B."/>
            <person name="Campos J."/>
            <person name="Tallon L."/>
            <person name="Sadzewicz L."/>
            <person name="Zhao X."/>
            <person name="Vavikolanu K."/>
            <person name="Mehta A."/>
            <person name="Aluvathingal J."/>
            <person name="Nadendla S."/>
            <person name="Geyer C."/>
            <person name="Nandy P."/>
            <person name="Yan Y."/>
            <person name="Sichtig H."/>
        </authorList>
    </citation>
    <scope>NUCLEOTIDE SEQUENCE [LARGE SCALE GENOMIC DNA]</scope>
    <source>
        <strain evidence="7">FDAARGOS_614</strain>
    </source>
</reference>
<evidence type="ECO:0000313" key="6">
    <source>
        <dbReference type="EMBL" id="AZG12491.1"/>
    </source>
</evidence>
<dbReference type="AlphaFoldDB" id="A0A3G8GWA1"/>
<gene>
    <name evidence="6" type="ORF">EHF44_03065</name>
</gene>
<evidence type="ECO:0000313" key="7">
    <source>
        <dbReference type="Proteomes" id="UP000270411"/>
    </source>
</evidence>
<feature type="region of interest" description="Disordered" evidence="4">
    <location>
        <begin position="1"/>
        <end position="28"/>
    </location>
</feature>
<dbReference type="GO" id="GO:0044096">
    <property type="term" value="C:type IV pilus"/>
    <property type="evidence" value="ECO:0007669"/>
    <property type="project" value="TreeGrafter"/>
</dbReference>
<accession>A0A3G8GWA1</accession>
<name>A0A3G8GWA1_9BURK</name>
<protein>
    <submittedName>
        <fullName evidence="6">Pilin</fullName>
    </submittedName>
</protein>
<keyword evidence="5" id="KW-1133">Transmembrane helix</keyword>
<dbReference type="OrthoDB" id="8607132at2"/>
<dbReference type="Proteomes" id="UP000270411">
    <property type="component" value="Chromosome 1"/>
</dbReference>
<dbReference type="Pfam" id="PF00114">
    <property type="entry name" value="Pilin"/>
    <property type="match status" value="1"/>
</dbReference>
<keyword evidence="3" id="KW-0281">Fimbrium</keyword>
<dbReference type="InterPro" id="IPR045584">
    <property type="entry name" value="Pilin-like"/>
</dbReference>
<evidence type="ECO:0000256" key="1">
    <source>
        <dbReference type="ARBA" id="ARBA00005233"/>
    </source>
</evidence>
<dbReference type="KEGG" id="cpau:EHF44_03065"/>
<dbReference type="Pfam" id="PF07963">
    <property type="entry name" value="N_methyl"/>
    <property type="match status" value="1"/>
</dbReference>
<dbReference type="PANTHER" id="PTHR30093">
    <property type="entry name" value="GENERAL SECRETION PATHWAY PROTEIN G"/>
    <property type="match status" value="1"/>
</dbReference>
<sequence>MQTSSNAVHSHVHSHVQGHVHRHVQGRGRRHAAQRGFSLIELMIVVAIIGILAGIAIPQYQDYVARSQFSEGINLASGQKAAVTEAFSYAGSCPNNASGAVDGIPGATSISGSYVKNVQVGGTATESGGCTITANFKDDGIARGLTGRHVKLTMGNADKGSVTWKCESSADKKYLPKACTQLSQARGK</sequence>
<evidence type="ECO:0000256" key="2">
    <source>
        <dbReference type="ARBA" id="ARBA00022481"/>
    </source>
</evidence>
<comment type="similarity">
    <text evidence="1 3">Belongs to the N-Me-Phe pilin family.</text>
</comment>
<dbReference type="NCBIfam" id="TIGR02532">
    <property type="entry name" value="IV_pilin_GFxxxE"/>
    <property type="match status" value="1"/>
</dbReference>
<dbReference type="GO" id="GO:0043107">
    <property type="term" value="P:type IV pilus-dependent motility"/>
    <property type="evidence" value="ECO:0007669"/>
    <property type="project" value="TreeGrafter"/>
</dbReference>
<dbReference type="EMBL" id="CP033969">
    <property type="protein sequence ID" value="AZG12491.1"/>
    <property type="molecule type" value="Genomic_DNA"/>
</dbReference>
<dbReference type="InterPro" id="IPR001082">
    <property type="entry name" value="Pilin"/>
</dbReference>
<dbReference type="GO" id="GO:0007155">
    <property type="term" value="P:cell adhesion"/>
    <property type="evidence" value="ECO:0007669"/>
    <property type="project" value="InterPro"/>
</dbReference>
<keyword evidence="5" id="KW-0472">Membrane</keyword>
<feature type="compositionally biased region" description="Basic residues" evidence="4">
    <location>
        <begin position="10"/>
        <end position="28"/>
    </location>
</feature>
<feature type="transmembrane region" description="Helical" evidence="5">
    <location>
        <begin position="37"/>
        <end position="57"/>
    </location>
</feature>
<dbReference type="PROSITE" id="PS00409">
    <property type="entry name" value="PROKAR_NTER_METHYL"/>
    <property type="match status" value="1"/>
</dbReference>